<dbReference type="InterPro" id="IPR036641">
    <property type="entry name" value="HPT_dom_sf"/>
</dbReference>
<dbReference type="Pfam" id="PF01627">
    <property type="entry name" value="Hpt"/>
    <property type="match status" value="1"/>
</dbReference>
<dbReference type="EMBL" id="RXHU01000009">
    <property type="protein sequence ID" value="RTE11386.1"/>
    <property type="molecule type" value="Genomic_DNA"/>
</dbReference>
<dbReference type="SUPFAM" id="SSF55052">
    <property type="entry name" value="CheY-binding domain of CheA"/>
    <property type="match status" value="1"/>
</dbReference>
<evidence type="ECO:0000256" key="3">
    <source>
        <dbReference type="ARBA" id="ARBA00012438"/>
    </source>
</evidence>
<comment type="catalytic activity">
    <reaction evidence="1">
        <text>ATP + protein L-histidine = ADP + protein N-phospho-L-histidine.</text>
        <dbReference type="EC" id="2.7.13.3"/>
    </reaction>
</comment>
<dbReference type="FunFam" id="3.30.565.10:FF:000016">
    <property type="entry name" value="Chemotaxis protein CheA, putative"/>
    <property type="match status" value="1"/>
</dbReference>
<evidence type="ECO:0000259" key="16">
    <source>
        <dbReference type="PROSITE" id="PS50851"/>
    </source>
</evidence>
<dbReference type="CDD" id="cd00088">
    <property type="entry name" value="HPT"/>
    <property type="match status" value="1"/>
</dbReference>
<dbReference type="PROSITE" id="PS50109">
    <property type="entry name" value="HIS_KIN"/>
    <property type="match status" value="1"/>
</dbReference>
<dbReference type="PANTHER" id="PTHR43395">
    <property type="entry name" value="SENSOR HISTIDINE KINASE CHEA"/>
    <property type="match status" value="1"/>
</dbReference>
<evidence type="ECO:0000256" key="1">
    <source>
        <dbReference type="ARBA" id="ARBA00000085"/>
    </source>
</evidence>
<dbReference type="InterPro" id="IPR004105">
    <property type="entry name" value="CheA-like_dim"/>
</dbReference>
<dbReference type="InterPro" id="IPR035891">
    <property type="entry name" value="CheY-binding_CheA"/>
</dbReference>
<dbReference type="SMART" id="SM00073">
    <property type="entry name" value="HPT"/>
    <property type="match status" value="1"/>
</dbReference>
<keyword evidence="7 14" id="KW-0597">Phosphoprotein</keyword>
<dbReference type="EC" id="2.7.13.3" evidence="3"/>
<keyword evidence="5" id="KW-0963">Cytoplasm</keyword>
<dbReference type="PRINTS" id="PR00344">
    <property type="entry name" value="BCTRLSENSOR"/>
</dbReference>
<dbReference type="Gene3D" id="3.30.565.10">
    <property type="entry name" value="Histidine kinase-like ATPase, C-terminal domain"/>
    <property type="match status" value="1"/>
</dbReference>
<dbReference type="Pfam" id="PF02518">
    <property type="entry name" value="HATPase_c"/>
    <property type="match status" value="1"/>
</dbReference>
<organism evidence="18 19">
    <name type="scientific">Paenibacillus whitsoniae</name>
    <dbReference type="NCBI Taxonomy" id="2496558"/>
    <lineage>
        <taxon>Bacteria</taxon>
        <taxon>Bacillati</taxon>
        <taxon>Bacillota</taxon>
        <taxon>Bacilli</taxon>
        <taxon>Bacillales</taxon>
        <taxon>Paenibacillaceae</taxon>
        <taxon>Paenibacillus</taxon>
    </lineage>
</organism>
<dbReference type="InterPro" id="IPR036097">
    <property type="entry name" value="HisK_dim/P_sf"/>
</dbReference>
<evidence type="ECO:0000313" key="19">
    <source>
        <dbReference type="Proteomes" id="UP000276128"/>
    </source>
</evidence>
<reference evidence="18 19" key="1">
    <citation type="submission" date="2018-12" db="EMBL/GenBank/DDBJ databases">
        <title>Bacillus ochoae sp. nov., Paenibacillus whitsoniae sp. nov., Paenibacillus spiritus sp. nov. Isolated from the Mars Exploration Rover during spacecraft assembly.</title>
        <authorList>
            <person name="Seuylemezian A."/>
            <person name="Vaishampayan P."/>
        </authorList>
    </citation>
    <scope>NUCLEOTIDE SEQUENCE [LARGE SCALE GENOMIC DNA]</scope>
    <source>
        <strain evidence="18 19">MER 54</strain>
    </source>
</reference>
<evidence type="ECO:0000259" key="17">
    <source>
        <dbReference type="PROSITE" id="PS50894"/>
    </source>
</evidence>
<dbReference type="SMART" id="SM00260">
    <property type="entry name" value="CheW"/>
    <property type="match status" value="1"/>
</dbReference>
<feature type="domain" description="HPt" evidence="17">
    <location>
        <begin position="1"/>
        <end position="104"/>
    </location>
</feature>
<dbReference type="SMART" id="SM00387">
    <property type="entry name" value="HATPase_c"/>
    <property type="match status" value="1"/>
</dbReference>
<dbReference type="SUPFAM" id="SSF50341">
    <property type="entry name" value="CheW-like"/>
    <property type="match status" value="1"/>
</dbReference>
<keyword evidence="9" id="KW-0547">Nucleotide-binding</keyword>
<dbReference type="Proteomes" id="UP000276128">
    <property type="component" value="Unassembled WGS sequence"/>
</dbReference>
<evidence type="ECO:0000256" key="7">
    <source>
        <dbReference type="ARBA" id="ARBA00022553"/>
    </source>
</evidence>
<name>A0A3S0CF86_9BACL</name>
<dbReference type="PROSITE" id="PS50894">
    <property type="entry name" value="HPT"/>
    <property type="match status" value="1"/>
</dbReference>
<dbReference type="InterPro" id="IPR008207">
    <property type="entry name" value="Sig_transdc_His_kin_Hpt_dom"/>
</dbReference>
<sequence length="672" mass="75657">MLDLSDFREVFLEELEEQLQMMEQEILSLEIDGGSDAGIQRMFRAAHTLKGSSAAMGFDKMKTLTHEMEHFLDKIRNRSASVSSALINLFFACLDRMKNLQAEIVEHHREQSDITDLVAKLQAMHMESESKRRGKPQIPVEVFNSAQMAEGKECIFLRVRLSDESVMKLARFNVINTKLSNLGTVYWKDADLESEVDDDKIQDAQWLLSSQLEQDEIKRIVESMMDVQCVEIEKLQFEHLEVDATEITEGTQHTTYEGKESPEPAALEHVEKYKSSTIRVNVDRLEQLMNFVGELVIEQTRIQQVEKQFRQKFGGEHSVEELGDISYHLARIVGELQENVMKVRMLPIDQLFSRFSRMIRDLSQSLHKEVELVLEGRETELDRTLIEEIGDPLIHLIRNAIDHGIETPEVRRTSGKPEKGTIRIQAAHEDNQIAITVSDDGTGIDPNKIRHAAIKKGVISEEKANQLSDHDAIQLIFHPGFSTASQLSEVSGRGVGMDIVRTDVERLNGLIDIETELGKGTIFKIRLPLTLAIITGLLVDIGRKTFILPMSNVTEIVRVEPSSLQKVKGIPVITIRNQIIPVIWLHDYFGYARSNETSKFVPIVIIGRAEKRLAIAVDELLGNQEIVIKSLGAYVGHLDGISGATILGDGKVALILEVGGIMKLVNDHITTK</sequence>
<dbReference type="Gene3D" id="1.20.120.160">
    <property type="entry name" value="HPT domain"/>
    <property type="match status" value="1"/>
</dbReference>
<dbReference type="Gene3D" id="2.30.30.40">
    <property type="entry name" value="SH3 Domains"/>
    <property type="match status" value="1"/>
</dbReference>
<comment type="function">
    <text evidence="13">Involved in the transmission of sensory signals from the chemoreceptors to the flagellar motors. CheA is autophosphorylated; it can transfer its phosphate group to either CheB or CheY.</text>
</comment>
<evidence type="ECO:0000256" key="9">
    <source>
        <dbReference type="ARBA" id="ARBA00022741"/>
    </source>
</evidence>
<dbReference type="Pfam" id="PF02895">
    <property type="entry name" value="H-kinase_dim"/>
    <property type="match status" value="1"/>
</dbReference>
<evidence type="ECO:0000259" key="15">
    <source>
        <dbReference type="PROSITE" id="PS50109"/>
    </source>
</evidence>
<evidence type="ECO:0000256" key="11">
    <source>
        <dbReference type="ARBA" id="ARBA00022840"/>
    </source>
</evidence>
<evidence type="ECO:0000256" key="13">
    <source>
        <dbReference type="ARBA" id="ARBA00035100"/>
    </source>
</evidence>
<dbReference type="CDD" id="cd00731">
    <property type="entry name" value="CheA_reg"/>
    <property type="match status" value="1"/>
</dbReference>
<dbReference type="SUPFAM" id="SSF55874">
    <property type="entry name" value="ATPase domain of HSP90 chaperone/DNA topoisomerase II/histidine kinase"/>
    <property type="match status" value="1"/>
</dbReference>
<keyword evidence="11" id="KW-0067">ATP-binding</keyword>
<evidence type="ECO:0000256" key="8">
    <source>
        <dbReference type="ARBA" id="ARBA00022679"/>
    </source>
</evidence>
<dbReference type="GO" id="GO:0000155">
    <property type="term" value="F:phosphorelay sensor kinase activity"/>
    <property type="evidence" value="ECO:0007669"/>
    <property type="project" value="InterPro"/>
</dbReference>
<comment type="caution">
    <text evidence="18">The sequence shown here is derived from an EMBL/GenBank/DDBJ whole genome shotgun (WGS) entry which is preliminary data.</text>
</comment>
<evidence type="ECO:0000256" key="2">
    <source>
        <dbReference type="ARBA" id="ARBA00004496"/>
    </source>
</evidence>
<dbReference type="GO" id="GO:0006935">
    <property type="term" value="P:chemotaxis"/>
    <property type="evidence" value="ECO:0007669"/>
    <property type="project" value="UniProtKB-KW"/>
</dbReference>
<keyword evidence="8" id="KW-0808">Transferase</keyword>
<accession>A0A3S0CF86</accession>
<comment type="subcellular location">
    <subcellularLocation>
        <location evidence="2">Cytoplasm</location>
    </subcellularLocation>
</comment>
<evidence type="ECO:0000256" key="6">
    <source>
        <dbReference type="ARBA" id="ARBA00022500"/>
    </source>
</evidence>
<dbReference type="PANTHER" id="PTHR43395:SF10">
    <property type="entry name" value="CHEMOTAXIS PROTEIN CHEA"/>
    <property type="match status" value="1"/>
</dbReference>
<dbReference type="GO" id="GO:0005737">
    <property type="term" value="C:cytoplasm"/>
    <property type="evidence" value="ECO:0007669"/>
    <property type="project" value="UniProtKB-SubCell"/>
</dbReference>
<dbReference type="AlphaFoldDB" id="A0A3S0CF86"/>
<dbReference type="InterPro" id="IPR037052">
    <property type="entry name" value="CheA-like_P2_sf"/>
</dbReference>
<dbReference type="InterPro" id="IPR051315">
    <property type="entry name" value="Bact_Chemotaxis_CheA"/>
</dbReference>
<feature type="modified residue" description="Phosphohistidine" evidence="14">
    <location>
        <position position="47"/>
    </location>
</feature>
<keyword evidence="12" id="KW-0902">Two-component regulatory system</keyword>
<feature type="domain" description="CheW-like" evidence="16">
    <location>
        <begin position="533"/>
        <end position="667"/>
    </location>
</feature>
<dbReference type="Gene3D" id="3.30.70.1110">
    <property type="entry name" value="Histidine kinase CheA-like, P2 response regulator-binding domain"/>
    <property type="match status" value="1"/>
</dbReference>
<evidence type="ECO:0000313" key="18">
    <source>
        <dbReference type="EMBL" id="RTE11386.1"/>
    </source>
</evidence>
<protein>
    <recommendedName>
        <fullName evidence="4">Chemotaxis protein CheA</fullName>
        <ecNumber evidence="3">2.7.13.3</ecNumber>
    </recommendedName>
</protein>
<dbReference type="InterPro" id="IPR003594">
    <property type="entry name" value="HATPase_dom"/>
</dbReference>
<gene>
    <name evidence="18" type="ORF">EJQ19_02080</name>
</gene>
<evidence type="ECO:0000256" key="10">
    <source>
        <dbReference type="ARBA" id="ARBA00022777"/>
    </source>
</evidence>
<dbReference type="GO" id="GO:0005524">
    <property type="term" value="F:ATP binding"/>
    <property type="evidence" value="ECO:0007669"/>
    <property type="project" value="UniProtKB-KW"/>
</dbReference>
<dbReference type="CDD" id="cd16916">
    <property type="entry name" value="HATPase_CheA-like"/>
    <property type="match status" value="1"/>
</dbReference>
<dbReference type="InterPro" id="IPR004358">
    <property type="entry name" value="Sig_transdc_His_kin-like_C"/>
</dbReference>
<keyword evidence="19" id="KW-1185">Reference proteome</keyword>
<dbReference type="InterPro" id="IPR036890">
    <property type="entry name" value="HATPase_C_sf"/>
</dbReference>
<evidence type="ECO:0000256" key="4">
    <source>
        <dbReference type="ARBA" id="ARBA00021495"/>
    </source>
</evidence>
<feature type="domain" description="Histidine kinase" evidence="15">
    <location>
        <begin position="328"/>
        <end position="531"/>
    </location>
</feature>
<dbReference type="Pfam" id="PF01584">
    <property type="entry name" value="CheW"/>
    <property type="match status" value="1"/>
</dbReference>
<dbReference type="SUPFAM" id="SSF47226">
    <property type="entry name" value="Histidine-containing phosphotransfer domain, HPT domain"/>
    <property type="match status" value="1"/>
</dbReference>
<evidence type="ECO:0000256" key="12">
    <source>
        <dbReference type="ARBA" id="ARBA00023012"/>
    </source>
</evidence>
<proteinExistence type="predicted"/>
<keyword evidence="10" id="KW-0418">Kinase</keyword>
<dbReference type="InterPro" id="IPR036061">
    <property type="entry name" value="CheW-like_dom_sf"/>
</dbReference>
<keyword evidence="6" id="KW-0145">Chemotaxis</keyword>
<dbReference type="SMART" id="SM01231">
    <property type="entry name" value="H-kinase_dim"/>
    <property type="match status" value="1"/>
</dbReference>
<dbReference type="InterPro" id="IPR005467">
    <property type="entry name" value="His_kinase_dom"/>
</dbReference>
<dbReference type="InterPro" id="IPR037006">
    <property type="entry name" value="CheA-like_homodim_sf"/>
</dbReference>
<dbReference type="SUPFAM" id="SSF47384">
    <property type="entry name" value="Homodimeric domain of signal transducing histidine kinase"/>
    <property type="match status" value="1"/>
</dbReference>
<dbReference type="Gene3D" id="1.10.287.560">
    <property type="entry name" value="Histidine kinase CheA-like, homodimeric domain"/>
    <property type="match status" value="1"/>
</dbReference>
<dbReference type="RefSeq" id="WP_126139556.1">
    <property type="nucleotide sequence ID" value="NZ_RXHU01000009.1"/>
</dbReference>
<dbReference type="OrthoDB" id="9803176at2"/>
<evidence type="ECO:0000256" key="5">
    <source>
        <dbReference type="ARBA" id="ARBA00022490"/>
    </source>
</evidence>
<dbReference type="PROSITE" id="PS50851">
    <property type="entry name" value="CHEW"/>
    <property type="match status" value="1"/>
</dbReference>
<dbReference type="InterPro" id="IPR002545">
    <property type="entry name" value="CheW-lke_dom"/>
</dbReference>
<evidence type="ECO:0000256" key="14">
    <source>
        <dbReference type="PROSITE-ProRule" id="PRU00110"/>
    </source>
</evidence>